<protein>
    <submittedName>
        <fullName evidence="2">Uncharacterized protein</fullName>
    </submittedName>
</protein>
<name>A0A6G1H7Z2_9PEZI</name>
<reference evidence="2" key="1">
    <citation type="journal article" date="2020" name="Stud. Mycol.">
        <title>101 Dothideomycetes genomes: a test case for predicting lifestyles and emergence of pathogens.</title>
        <authorList>
            <person name="Haridas S."/>
            <person name="Albert R."/>
            <person name="Binder M."/>
            <person name="Bloem J."/>
            <person name="Labutti K."/>
            <person name="Salamov A."/>
            <person name="Andreopoulos B."/>
            <person name="Baker S."/>
            <person name="Barry K."/>
            <person name="Bills G."/>
            <person name="Bluhm B."/>
            <person name="Cannon C."/>
            <person name="Castanera R."/>
            <person name="Culley D."/>
            <person name="Daum C."/>
            <person name="Ezra D."/>
            <person name="Gonzalez J."/>
            <person name="Henrissat B."/>
            <person name="Kuo A."/>
            <person name="Liang C."/>
            <person name="Lipzen A."/>
            <person name="Lutzoni F."/>
            <person name="Magnuson J."/>
            <person name="Mondo S."/>
            <person name="Nolan M."/>
            <person name="Ohm R."/>
            <person name="Pangilinan J."/>
            <person name="Park H.-J."/>
            <person name="Ramirez L."/>
            <person name="Alfaro M."/>
            <person name="Sun H."/>
            <person name="Tritt A."/>
            <person name="Yoshinaga Y."/>
            <person name="Zwiers L.-H."/>
            <person name="Turgeon B."/>
            <person name="Goodwin S."/>
            <person name="Spatafora J."/>
            <person name="Crous P."/>
            <person name="Grigoriev I."/>
        </authorList>
    </citation>
    <scope>NUCLEOTIDE SEQUENCE</scope>
    <source>
        <strain evidence="2">CBS 113979</strain>
    </source>
</reference>
<dbReference type="AlphaFoldDB" id="A0A6G1H7Z2"/>
<evidence type="ECO:0000256" key="1">
    <source>
        <dbReference type="SAM" id="MobiDB-lite"/>
    </source>
</evidence>
<gene>
    <name evidence="2" type="ORF">K402DRAFT_402005</name>
</gene>
<accession>A0A6G1H7Z2</accession>
<feature type="region of interest" description="Disordered" evidence="1">
    <location>
        <begin position="46"/>
        <end position="67"/>
    </location>
</feature>
<evidence type="ECO:0000313" key="3">
    <source>
        <dbReference type="Proteomes" id="UP000800041"/>
    </source>
</evidence>
<dbReference type="Proteomes" id="UP000800041">
    <property type="component" value="Unassembled WGS sequence"/>
</dbReference>
<feature type="region of interest" description="Disordered" evidence="1">
    <location>
        <begin position="155"/>
        <end position="196"/>
    </location>
</feature>
<keyword evidence="3" id="KW-1185">Reference proteome</keyword>
<proteinExistence type="predicted"/>
<sequence>MPQPRSPIISRRRESQQQKAVTAARVAYLIDRYPSHDSYYEGFPSLPISWETPTASNESPPVSPRSRTRDQMNFQVLQYAYLTSLMAPGAEPGSLINEEAREQLRDIAGAYSRGLDEMRVQDQREQEREQLVEYDVTSVDDEDDQWTAVLAYRSVEASENNSSERQSVDGSEGETEVVVVESPNERVDEEEDGASS</sequence>
<feature type="compositionally biased region" description="Polar residues" evidence="1">
    <location>
        <begin position="51"/>
        <end position="60"/>
    </location>
</feature>
<dbReference type="EMBL" id="ML977145">
    <property type="protein sequence ID" value="KAF1989353.1"/>
    <property type="molecule type" value="Genomic_DNA"/>
</dbReference>
<feature type="compositionally biased region" description="Acidic residues" evidence="1">
    <location>
        <begin position="187"/>
        <end position="196"/>
    </location>
</feature>
<evidence type="ECO:0000313" key="2">
    <source>
        <dbReference type="EMBL" id="KAF1989353.1"/>
    </source>
</evidence>
<organism evidence="2 3">
    <name type="scientific">Aulographum hederae CBS 113979</name>
    <dbReference type="NCBI Taxonomy" id="1176131"/>
    <lineage>
        <taxon>Eukaryota</taxon>
        <taxon>Fungi</taxon>
        <taxon>Dikarya</taxon>
        <taxon>Ascomycota</taxon>
        <taxon>Pezizomycotina</taxon>
        <taxon>Dothideomycetes</taxon>
        <taxon>Pleosporomycetidae</taxon>
        <taxon>Aulographales</taxon>
        <taxon>Aulographaceae</taxon>
    </lineage>
</organism>